<accession>A5KD71</accession>
<keyword evidence="2" id="KW-0472">Membrane</keyword>
<gene>
    <name evidence="3" type="ORF">PVX_068190</name>
</gene>
<dbReference type="GeneID" id="5471718"/>
<feature type="transmembrane region" description="Helical" evidence="2">
    <location>
        <begin position="442"/>
        <end position="460"/>
    </location>
</feature>
<feature type="compositionally biased region" description="Polar residues" evidence="1">
    <location>
        <begin position="205"/>
        <end position="235"/>
    </location>
</feature>
<dbReference type="EMBL" id="AAKM01000195">
    <property type="protein sequence ID" value="EDL42698.1"/>
    <property type="molecule type" value="Genomic_DNA"/>
</dbReference>
<dbReference type="VEuPathDB" id="PlasmoDB:PVX_068190"/>
<feature type="region of interest" description="Disordered" evidence="1">
    <location>
        <begin position="133"/>
        <end position="270"/>
    </location>
</feature>
<dbReference type="PhylomeDB" id="A5KD71"/>
<name>A5KD71_PLAVS</name>
<sequence>MAWPYRGYNRIINTYQQYYAAPCLNSYSTLKSDINEKIDHFYNATHENIYKEWQQLYKYINEKNASIKHCIVNGYIKSDLNEDDKIKNFRSICDNKGNCRINVESNVNTNPPLKRTGRVEPCKGGTNCKTEKVKTKETAGKAKLRSKLDGQSSKAVSLQIPRAQSTSQEHAGGEESNKQSEALPAQSDVMTLPNSIKSEDHEPKSVTNKETSVSVQGRTSTQALPNTGDTPSRELNPQAKDFPSQSSSAGESDEGGTLQVNNPGKSLLQSNLSDDQTLDVNHRNMQTHQVGDVEKQDHKHQIDATERSDRVSSLERASASGKLDNEGSVDGDNNRQDNNVVAHVLEPSSQLYTQNEGVVSASTVVVSSGDASLSPKTYGDGVPGAVNGKEIQNGQERDSEHLCNEISCSAEKDGELTDAKLDILAQISNVIKSNPQIIKTSMPIGIALLLGLLFKYTPLWRVLTKKNRKKGAGINEELNSVLQGPSIMDEETSIPFSYGAFEYSSFDQNSY</sequence>
<comment type="caution">
    <text evidence="3">The sequence shown here is derived from an EMBL/GenBank/DDBJ whole genome shotgun (WGS) entry which is preliminary data.</text>
</comment>
<feature type="compositionally biased region" description="Polar residues" evidence="1">
    <location>
        <begin position="258"/>
        <end position="270"/>
    </location>
</feature>
<evidence type="ECO:0000313" key="3">
    <source>
        <dbReference type="EMBL" id="EDL42698.1"/>
    </source>
</evidence>
<evidence type="ECO:0000256" key="1">
    <source>
        <dbReference type="SAM" id="MobiDB-lite"/>
    </source>
</evidence>
<feature type="compositionally biased region" description="Polar residues" evidence="1">
    <location>
        <begin position="149"/>
        <end position="169"/>
    </location>
</feature>
<evidence type="ECO:0000256" key="2">
    <source>
        <dbReference type="SAM" id="Phobius"/>
    </source>
</evidence>
<reference evidence="3 4" key="1">
    <citation type="journal article" date="2008" name="Nature">
        <title>Comparative genomics of the neglected human malaria parasite Plasmodium vivax.</title>
        <authorList>
            <person name="Carlton J.M."/>
            <person name="Adams J.H."/>
            <person name="Silva J.C."/>
            <person name="Bidwell S.L."/>
            <person name="Lorenzi H."/>
            <person name="Caler E."/>
            <person name="Crabtree J."/>
            <person name="Angiuoli S.V."/>
            <person name="Merino E.F."/>
            <person name="Amedeo P."/>
            <person name="Cheng Q."/>
            <person name="Coulson R.M."/>
            <person name="Crabb B.S."/>
            <person name="Del Portillo H.A."/>
            <person name="Essien K."/>
            <person name="Feldblyum T.V."/>
            <person name="Fernandez-Becerra C."/>
            <person name="Gilson P.R."/>
            <person name="Gueye A.H."/>
            <person name="Guo X."/>
            <person name="Kang'a S."/>
            <person name="Kooij T.W."/>
            <person name="Korsinczky M."/>
            <person name="Meyer E.V."/>
            <person name="Nene V."/>
            <person name="Paulsen I."/>
            <person name="White O."/>
            <person name="Ralph S.A."/>
            <person name="Ren Q."/>
            <person name="Sargeant T.J."/>
            <person name="Salzberg S.L."/>
            <person name="Stoeckert C.J."/>
            <person name="Sullivan S.A."/>
            <person name="Yamamoto M.M."/>
            <person name="Hoffman S.L."/>
            <person name="Wortman J.R."/>
            <person name="Gardner M.J."/>
            <person name="Galinski M.R."/>
            <person name="Barnwell J.W."/>
            <person name="Fraser-Liggett C.M."/>
        </authorList>
    </citation>
    <scope>NUCLEOTIDE SEQUENCE [LARGE SCALE GENOMIC DNA]</scope>
    <source>
        <strain evidence="3 4">Salvador I</strain>
    </source>
</reference>
<dbReference type="OMA" id="ECIDINI"/>
<dbReference type="Proteomes" id="UP000008333">
    <property type="component" value="Unassembled WGS sequence"/>
</dbReference>
<dbReference type="KEGG" id="pvx:PVX_068190"/>
<keyword evidence="4" id="KW-1185">Reference proteome</keyword>
<feature type="compositionally biased region" description="Basic and acidic residues" evidence="1">
    <location>
        <begin position="291"/>
        <end position="313"/>
    </location>
</feature>
<dbReference type="RefSeq" id="XP_001612491.1">
    <property type="nucleotide sequence ID" value="XM_001612441.1"/>
</dbReference>
<proteinExistence type="predicted"/>
<organism evidence="3 4">
    <name type="scientific">Plasmodium vivax (strain Salvador I)</name>
    <dbReference type="NCBI Taxonomy" id="126793"/>
    <lineage>
        <taxon>Eukaryota</taxon>
        <taxon>Sar</taxon>
        <taxon>Alveolata</taxon>
        <taxon>Apicomplexa</taxon>
        <taxon>Aconoidasida</taxon>
        <taxon>Haemosporida</taxon>
        <taxon>Plasmodiidae</taxon>
        <taxon>Plasmodium</taxon>
        <taxon>Plasmodium (Plasmodium)</taxon>
    </lineage>
</organism>
<evidence type="ECO:0000313" key="4">
    <source>
        <dbReference type="Proteomes" id="UP000008333"/>
    </source>
</evidence>
<dbReference type="InParanoid" id="A5KD71"/>
<feature type="region of interest" description="Disordered" evidence="1">
    <location>
        <begin position="288"/>
        <end position="336"/>
    </location>
</feature>
<dbReference type="AlphaFoldDB" id="A5KD71"/>
<keyword evidence="2" id="KW-1133">Transmembrane helix</keyword>
<keyword evidence="2" id="KW-0812">Transmembrane</keyword>
<protein>
    <submittedName>
        <fullName evidence="3">Variable surface protein Vir18, putative</fullName>
    </submittedName>
</protein>